<protein>
    <submittedName>
        <fullName evidence="1">Uncharacterized protein</fullName>
    </submittedName>
</protein>
<dbReference type="RefSeq" id="WP_108687394.1">
    <property type="nucleotide sequence ID" value="NZ_QCYK01000002.1"/>
</dbReference>
<evidence type="ECO:0000313" key="2">
    <source>
        <dbReference type="Proteomes" id="UP000244450"/>
    </source>
</evidence>
<comment type="caution">
    <text evidence="1">The sequence shown here is derived from an EMBL/GenBank/DDBJ whole genome shotgun (WGS) entry which is preliminary data.</text>
</comment>
<dbReference type="Proteomes" id="UP000244450">
    <property type="component" value="Unassembled WGS sequence"/>
</dbReference>
<name>A0A2T7BH05_9BACT</name>
<dbReference type="EMBL" id="QCYK01000002">
    <property type="protein sequence ID" value="PUZ25554.1"/>
    <property type="molecule type" value="Genomic_DNA"/>
</dbReference>
<dbReference type="AlphaFoldDB" id="A0A2T7BH05"/>
<organism evidence="1 2">
    <name type="scientific">Chitinophaga parva</name>
    <dbReference type="NCBI Taxonomy" id="2169414"/>
    <lineage>
        <taxon>Bacteria</taxon>
        <taxon>Pseudomonadati</taxon>
        <taxon>Bacteroidota</taxon>
        <taxon>Chitinophagia</taxon>
        <taxon>Chitinophagales</taxon>
        <taxon>Chitinophagaceae</taxon>
        <taxon>Chitinophaga</taxon>
    </lineage>
</organism>
<proteinExistence type="predicted"/>
<reference evidence="1 2" key="1">
    <citation type="submission" date="2018-04" db="EMBL/GenBank/DDBJ databases">
        <title>Chitinophaga fuyangensis sp. nov., isolated from soil in a chemical factory.</title>
        <authorList>
            <person name="Chen K."/>
        </authorList>
    </citation>
    <scope>NUCLEOTIDE SEQUENCE [LARGE SCALE GENOMIC DNA]</scope>
    <source>
        <strain evidence="1 2">LY-1</strain>
    </source>
</reference>
<evidence type="ECO:0000313" key="1">
    <source>
        <dbReference type="EMBL" id="PUZ25554.1"/>
    </source>
</evidence>
<keyword evidence="2" id="KW-1185">Reference proteome</keyword>
<gene>
    <name evidence="1" type="ORF">DCC81_14830</name>
</gene>
<sequence>MQIAEAANTWEPAFYLLKEKKYVIEPELDESENIVGWSAKKEDLIVYAASPLSLLGLVTLAETYGENWRKLDCRGLMDQLIGND</sequence>
<accession>A0A2T7BH05</accession>